<dbReference type="OMA" id="YVINISC"/>
<dbReference type="PANTHER" id="PTHR18868">
    <property type="entry name" value="OS07G0665300 PROTEIN-RELATED"/>
    <property type="match status" value="1"/>
</dbReference>
<reference evidence="2" key="1">
    <citation type="journal article" date="2012" name="Nat. Biotechnol.">
        <title>Reference genome sequence of the model plant Setaria.</title>
        <authorList>
            <person name="Bennetzen J.L."/>
            <person name="Schmutz J."/>
            <person name="Wang H."/>
            <person name="Percifield R."/>
            <person name="Hawkins J."/>
            <person name="Pontaroli A.C."/>
            <person name="Estep M."/>
            <person name="Feng L."/>
            <person name="Vaughn J.N."/>
            <person name="Grimwood J."/>
            <person name="Jenkins J."/>
            <person name="Barry K."/>
            <person name="Lindquist E."/>
            <person name="Hellsten U."/>
            <person name="Deshpande S."/>
            <person name="Wang X."/>
            <person name="Wu X."/>
            <person name="Mitros T."/>
            <person name="Triplett J."/>
            <person name="Yang X."/>
            <person name="Ye C.Y."/>
            <person name="Mauro-Herrera M."/>
            <person name="Wang L."/>
            <person name="Li P."/>
            <person name="Sharma M."/>
            <person name="Sharma R."/>
            <person name="Ronald P.C."/>
            <person name="Panaud O."/>
            <person name="Kellogg E.A."/>
            <person name="Brutnell T.P."/>
            <person name="Doust A.N."/>
            <person name="Tuskan G.A."/>
            <person name="Rokhsar D."/>
            <person name="Devos K.M."/>
        </authorList>
    </citation>
    <scope>NUCLEOTIDE SEQUENCE [LARGE SCALE GENOMIC DNA]</scope>
    <source>
        <strain evidence="2">cv. Yugu1</strain>
    </source>
</reference>
<sequence length="518" mass="57860">MLPSKRGADDLTRFSTDSSIPGFWNELSDEIASKLSRSVVSIALSHGEYVLFASSGIAIECQSNFTKFVTSAALVRALDDERDVHDIEIKVRHEGHVAIGTVEEYDLDHVIAVVKVTPVLDVYCVPLSYAKELMPGSKVVAVGRDISGKLMARSGTLTASDRSEDSGHLMFSTCKLSEVMQGGALFEFDGNFVGMNIFWNMKRPIFMPRDIIFDRLNDLWTSMEKILFPEMVKLARKRSTSVELRSHPEGSMNVDTFEEHFGDKYPTGVWGEFKKEIYSNISDRVVALASFHDKSKFFACTGIFIDFYGCSIILTSASLVRDPDGANEIVSSLRIEVLLPNNKRTAGKLEHYNFQYNVALVRVKNYNVDGRGKLPMPEVVRYNQTVVAVGRCFESGLLMAASGKFIPTHKVPDDANYDLGYTTCKTTKAVIGGPLVDLDGKFVGINYYDIETGTPYLSFSEIWEILEGMLDDLKTNKATIGGHKARVGYDIEPQIMYVDTSHRSYYYYVINISCLENC</sequence>
<dbReference type="InterPro" id="IPR009003">
    <property type="entry name" value="Peptidase_S1_PA"/>
</dbReference>
<dbReference type="eggNOG" id="ENOG502R3YG">
    <property type="taxonomic scope" value="Eukaryota"/>
</dbReference>
<dbReference type="Pfam" id="PF13365">
    <property type="entry name" value="Trypsin_2"/>
    <property type="match status" value="2"/>
</dbReference>
<dbReference type="Proteomes" id="UP000004995">
    <property type="component" value="Unassembled WGS sequence"/>
</dbReference>
<dbReference type="EnsemblPlants" id="KQL03320">
    <property type="protein sequence ID" value="KQL03320"/>
    <property type="gene ID" value="SETIT_001043mg"/>
</dbReference>
<dbReference type="EMBL" id="AGNK02002748">
    <property type="status" value="NOT_ANNOTATED_CDS"/>
    <property type="molecule type" value="Genomic_DNA"/>
</dbReference>
<proteinExistence type="predicted"/>
<dbReference type="MEROPS" id="S01.279"/>
<dbReference type="Gramene" id="KQL03320">
    <property type="protein sequence ID" value="KQL03320"/>
    <property type="gene ID" value="SETIT_001043mg"/>
</dbReference>
<organism evidence="1 2">
    <name type="scientific">Setaria italica</name>
    <name type="common">Foxtail millet</name>
    <name type="synonym">Panicum italicum</name>
    <dbReference type="NCBI Taxonomy" id="4555"/>
    <lineage>
        <taxon>Eukaryota</taxon>
        <taxon>Viridiplantae</taxon>
        <taxon>Streptophyta</taxon>
        <taxon>Embryophyta</taxon>
        <taxon>Tracheophyta</taxon>
        <taxon>Spermatophyta</taxon>
        <taxon>Magnoliopsida</taxon>
        <taxon>Liliopsida</taxon>
        <taxon>Poales</taxon>
        <taxon>Poaceae</taxon>
        <taxon>PACMAD clade</taxon>
        <taxon>Panicoideae</taxon>
        <taxon>Panicodae</taxon>
        <taxon>Paniceae</taxon>
        <taxon>Cenchrinae</taxon>
        <taxon>Setaria</taxon>
    </lineage>
</organism>
<protein>
    <submittedName>
        <fullName evidence="1">Uncharacterized protein</fullName>
    </submittedName>
</protein>
<evidence type="ECO:0000313" key="2">
    <source>
        <dbReference type="Proteomes" id="UP000004995"/>
    </source>
</evidence>
<accession>K3XGM2</accession>
<evidence type="ECO:0000313" key="1">
    <source>
        <dbReference type="EnsemblPlants" id="KQL03320"/>
    </source>
</evidence>
<keyword evidence="2" id="KW-1185">Reference proteome</keyword>
<dbReference type="InParanoid" id="K3XGM2"/>
<dbReference type="Gene3D" id="2.40.10.120">
    <property type="match status" value="2"/>
</dbReference>
<dbReference type="AlphaFoldDB" id="K3XGM2"/>
<dbReference type="PANTHER" id="PTHR18868:SF38">
    <property type="entry name" value="OS01G0776500 PROTEIN"/>
    <property type="match status" value="1"/>
</dbReference>
<name>K3XGM2_SETIT</name>
<dbReference type="SUPFAM" id="SSF50494">
    <property type="entry name" value="Trypsin-like serine proteases"/>
    <property type="match status" value="2"/>
</dbReference>
<reference evidence="1" key="2">
    <citation type="submission" date="2018-08" db="UniProtKB">
        <authorList>
            <consortium name="EnsemblPlants"/>
        </authorList>
    </citation>
    <scope>IDENTIFICATION</scope>
    <source>
        <strain evidence="1">Yugu1</strain>
    </source>
</reference>
<dbReference type="STRING" id="4555.K3XGM2"/>